<gene>
    <name evidence="5" type="ORF">GCM10009304_36590</name>
</gene>
<reference evidence="5" key="1">
    <citation type="journal article" date="2014" name="Int. J. Syst. Evol. Microbiol.">
        <title>Complete genome sequence of Corynebacterium casei LMG S-19264T (=DSM 44701T), isolated from a smear-ripened cheese.</title>
        <authorList>
            <consortium name="US DOE Joint Genome Institute (JGI-PGF)"/>
            <person name="Walter F."/>
            <person name="Albersmeier A."/>
            <person name="Kalinowski J."/>
            <person name="Ruckert C."/>
        </authorList>
    </citation>
    <scope>NUCLEOTIDE SEQUENCE</scope>
    <source>
        <strain evidence="5">JCM 30078</strain>
    </source>
</reference>
<keyword evidence="6" id="KW-1185">Reference proteome</keyword>
<dbReference type="GO" id="GO:0051213">
    <property type="term" value="F:dioxygenase activity"/>
    <property type="evidence" value="ECO:0007669"/>
    <property type="project" value="UniProtKB-KW"/>
</dbReference>
<feature type="domain" description="Cupin type-2" evidence="4">
    <location>
        <begin position="224"/>
        <end position="290"/>
    </location>
</feature>
<sequence length="308" mass="32893">MNSPVQRMADMPAQLPAAPESPAAERSRFFNSGNAFNIKLPVVPRQVFTSPAEAAMSGETRLIACDQAEALGAPFPATTPLMLAHYARITSGDTLEIDFAATGTIAYVIVGSGDLQRGDEQVRWGAGDVILIPGGMPSRLSASSDAVLWLVSNEPQLALDGSLPGLDAPVDLIHYPAAEIARQVELIYQAAPDETTSGIAVIFSSDRLQAARNILPSLTLSLNTLPPHTHQRGHKHNSAALTLIVQGEQCYSKVDGHDCAWAPWATLVTPPGSPHSHHNGGDKRALFLIVQDGGLHYHARTMGFEFLE</sequence>
<dbReference type="EMBL" id="BMPO01000009">
    <property type="protein sequence ID" value="GGK07061.1"/>
    <property type="molecule type" value="Genomic_DNA"/>
</dbReference>
<evidence type="ECO:0000259" key="4">
    <source>
        <dbReference type="Pfam" id="PF07883"/>
    </source>
</evidence>
<dbReference type="Pfam" id="PF07883">
    <property type="entry name" value="Cupin_2"/>
    <property type="match status" value="1"/>
</dbReference>
<protein>
    <recommendedName>
        <fullName evidence="4">Cupin type-2 domain-containing protein</fullName>
    </recommendedName>
</protein>
<name>A0A917Q1K3_9PSED</name>
<feature type="region of interest" description="Disordered" evidence="3">
    <location>
        <begin position="1"/>
        <end position="24"/>
    </location>
</feature>
<dbReference type="PANTHER" id="PTHR41517:SF1">
    <property type="entry name" value="CUPIN"/>
    <property type="match status" value="1"/>
</dbReference>
<proteinExistence type="predicted"/>
<evidence type="ECO:0000256" key="1">
    <source>
        <dbReference type="ARBA" id="ARBA00022964"/>
    </source>
</evidence>
<dbReference type="AlphaFoldDB" id="A0A917Q1K3"/>
<organism evidence="5 6">
    <name type="scientific">Pseudomonas matsuisoli</name>
    <dbReference type="NCBI Taxonomy" id="1515666"/>
    <lineage>
        <taxon>Bacteria</taxon>
        <taxon>Pseudomonadati</taxon>
        <taxon>Pseudomonadota</taxon>
        <taxon>Gammaproteobacteria</taxon>
        <taxon>Pseudomonadales</taxon>
        <taxon>Pseudomonadaceae</taxon>
        <taxon>Pseudomonas</taxon>
    </lineage>
</organism>
<dbReference type="Gene3D" id="2.60.120.10">
    <property type="entry name" value="Jelly Rolls"/>
    <property type="match status" value="2"/>
</dbReference>
<dbReference type="SUPFAM" id="SSF51182">
    <property type="entry name" value="RmlC-like cupins"/>
    <property type="match status" value="1"/>
</dbReference>
<dbReference type="RefSeq" id="WP_188985304.1">
    <property type="nucleotide sequence ID" value="NZ_BMPO01000009.1"/>
</dbReference>
<comment type="caution">
    <text evidence="5">The sequence shown here is derived from an EMBL/GenBank/DDBJ whole genome shotgun (WGS) entry which is preliminary data.</text>
</comment>
<evidence type="ECO:0000313" key="6">
    <source>
        <dbReference type="Proteomes" id="UP000635983"/>
    </source>
</evidence>
<evidence type="ECO:0000313" key="5">
    <source>
        <dbReference type="EMBL" id="GGK07061.1"/>
    </source>
</evidence>
<dbReference type="InterPro" id="IPR014710">
    <property type="entry name" value="RmlC-like_jellyroll"/>
</dbReference>
<reference evidence="5" key="2">
    <citation type="submission" date="2020-09" db="EMBL/GenBank/DDBJ databases">
        <authorList>
            <person name="Sun Q."/>
            <person name="Ohkuma M."/>
        </authorList>
    </citation>
    <scope>NUCLEOTIDE SEQUENCE</scope>
    <source>
        <strain evidence="5">JCM 30078</strain>
    </source>
</reference>
<keyword evidence="2" id="KW-0560">Oxidoreductase</keyword>
<accession>A0A917Q1K3</accession>
<dbReference type="InterPro" id="IPR013096">
    <property type="entry name" value="Cupin_2"/>
</dbReference>
<dbReference type="Proteomes" id="UP000635983">
    <property type="component" value="Unassembled WGS sequence"/>
</dbReference>
<keyword evidence="1" id="KW-0223">Dioxygenase</keyword>
<dbReference type="InterPro" id="IPR047183">
    <property type="entry name" value="GDO-like"/>
</dbReference>
<evidence type="ECO:0000256" key="2">
    <source>
        <dbReference type="ARBA" id="ARBA00023002"/>
    </source>
</evidence>
<evidence type="ECO:0000256" key="3">
    <source>
        <dbReference type="SAM" id="MobiDB-lite"/>
    </source>
</evidence>
<dbReference type="PANTHER" id="PTHR41517">
    <property type="entry name" value="1,2-DIOXYGENASE PROTEIN-RELATED"/>
    <property type="match status" value="1"/>
</dbReference>
<dbReference type="InterPro" id="IPR011051">
    <property type="entry name" value="RmlC_Cupin_sf"/>
</dbReference>